<proteinExistence type="inferred from homology"/>
<evidence type="ECO:0000256" key="9">
    <source>
        <dbReference type="PIRSR" id="PIRSR035805-2"/>
    </source>
</evidence>
<dbReference type="AlphaFoldDB" id="A0A9X8UJS9"/>
<evidence type="ECO:0000256" key="3">
    <source>
        <dbReference type="ARBA" id="ARBA00022634"/>
    </source>
</evidence>
<evidence type="ECO:0000256" key="6">
    <source>
        <dbReference type="ARBA" id="ARBA00022777"/>
    </source>
</evidence>
<evidence type="ECO:0000256" key="2">
    <source>
        <dbReference type="ARBA" id="ARBA00012118"/>
    </source>
</evidence>
<evidence type="ECO:0000256" key="4">
    <source>
        <dbReference type="ARBA" id="ARBA00022679"/>
    </source>
</evidence>
<dbReference type="SUPFAM" id="SSF57716">
    <property type="entry name" value="Glucocorticoid receptor-like (DNA-binding domain)"/>
    <property type="match status" value="1"/>
</dbReference>
<organism evidence="12 13">
    <name type="scientific">Harryflintia acetispora</name>
    <dbReference type="NCBI Taxonomy" id="1849041"/>
    <lineage>
        <taxon>Bacteria</taxon>
        <taxon>Bacillati</taxon>
        <taxon>Bacillota</taxon>
        <taxon>Clostridia</taxon>
        <taxon>Eubacteriales</taxon>
        <taxon>Oscillospiraceae</taxon>
        <taxon>Harryflintia</taxon>
    </lineage>
</organism>
<dbReference type="PIRSF" id="PIRSF035805">
    <property type="entry name" value="TK_cell"/>
    <property type="match status" value="1"/>
</dbReference>
<dbReference type="SUPFAM" id="SSF52540">
    <property type="entry name" value="P-loop containing nucleoside triphosphate hydrolases"/>
    <property type="match status" value="1"/>
</dbReference>
<dbReference type="Gene3D" id="3.30.60.20">
    <property type="match status" value="1"/>
</dbReference>
<dbReference type="GO" id="GO:0005829">
    <property type="term" value="C:cytosol"/>
    <property type="evidence" value="ECO:0007669"/>
    <property type="project" value="TreeGrafter"/>
</dbReference>
<comment type="caution">
    <text evidence="12">The sequence shown here is derived from an EMBL/GenBank/DDBJ whole genome shotgun (WGS) entry which is preliminary data.</text>
</comment>
<dbReference type="InterPro" id="IPR027417">
    <property type="entry name" value="P-loop_NTPase"/>
</dbReference>
<comment type="catalytic activity">
    <reaction evidence="10">
        <text>thymidine + ATP = dTMP + ADP + H(+)</text>
        <dbReference type="Rhea" id="RHEA:19129"/>
        <dbReference type="ChEBI" id="CHEBI:15378"/>
        <dbReference type="ChEBI" id="CHEBI:17748"/>
        <dbReference type="ChEBI" id="CHEBI:30616"/>
        <dbReference type="ChEBI" id="CHEBI:63528"/>
        <dbReference type="ChEBI" id="CHEBI:456216"/>
        <dbReference type="EC" id="2.7.1.21"/>
    </reaction>
</comment>
<sequence length="206" mass="23301">MCIFRYKIREERGETMPKLTFFYGVMNSSKSARALIQKFSFEEKGFSVGLLKPAVDTRDGGEWVRSRIGLCSPAHPVAPDEDLNRWYLHHPFDVLVVDEAQFLSGRQVEALYEVACASAPVFCYGLASDFRTRLFPGSRRLFELADELVRIEALCACGRVAQVNARIENGKILREGSRVEIGGNERYQSMCYRCYRRGLSGQTHGG</sequence>
<feature type="active site" description="Proton acceptor" evidence="8">
    <location>
        <position position="99"/>
    </location>
</feature>
<evidence type="ECO:0000256" key="1">
    <source>
        <dbReference type="ARBA" id="ARBA00007587"/>
    </source>
</evidence>
<evidence type="ECO:0000256" key="5">
    <source>
        <dbReference type="ARBA" id="ARBA00022741"/>
    </source>
</evidence>
<gene>
    <name evidence="12" type="ORF">EDD78_10650</name>
</gene>
<dbReference type="InterPro" id="IPR001267">
    <property type="entry name" value="Thymidine_kinase"/>
</dbReference>
<dbReference type="EC" id="2.7.1.21" evidence="2 10"/>
<protein>
    <recommendedName>
        <fullName evidence="2 10">Thymidine kinase</fullName>
        <ecNumber evidence="2 10">2.7.1.21</ecNumber>
    </recommendedName>
</protein>
<keyword evidence="3 10" id="KW-0237">DNA synthesis</keyword>
<accession>A0A9X8UJS9</accession>
<feature type="binding site" evidence="9">
    <location>
        <position position="187"/>
    </location>
    <ligand>
        <name>substrate</name>
    </ligand>
</feature>
<keyword evidence="13" id="KW-1185">Reference proteome</keyword>
<keyword evidence="5 10" id="KW-0547">Nucleotide-binding</keyword>
<reference evidence="12 13" key="1">
    <citation type="submission" date="2019-03" db="EMBL/GenBank/DDBJ databases">
        <title>Genomic Encyclopedia of Type Strains, Phase IV (KMG-IV): sequencing the most valuable type-strain genomes for metagenomic binning, comparative biology and taxonomic classification.</title>
        <authorList>
            <person name="Goeker M."/>
        </authorList>
    </citation>
    <scope>NUCLEOTIDE SEQUENCE [LARGE SCALE GENOMIC DNA]</scope>
    <source>
        <strain evidence="12 13">DSM 100433</strain>
    </source>
</reference>
<dbReference type="Pfam" id="PF00265">
    <property type="entry name" value="TK"/>
    <property type="match status" value="1"/>
</dbReference>
<dbReference type="EMBL" id="SLUK01000006">
    <property type="protein sequence ID" value="TCL43190.1"/>
    <property type="molecule type" value="Genomic_DNA"/>
</dbReference>
<evidence type="ECO:0000256" key="7">
    <source>
        <dbReference type="ARBA" id="ARBA00022840"/>
    </source>
</evidence>
<dbReference type="Proteomes" id="UP000294682">
    <property type="component" value="Unassembled WGS sequence"/>
</dbReference>
<dbReference type="GO" id="GO:0004797">
    <property type="term" value="F:thymidine kinase activity"/>
    <property type="evidence" value="ECO:0007669"/>
    <property type="project" value="UniProtKB-EC"/>
</dbReference>
<feature type="binding site" evidence="9">
    <location>
        <begin position="179"/>
        <end position="182"/>
    </location>
    <ligand>
        <name>substrate</name>
    </ligand>
</feature>
<evidence type="ECO:0000256" key="10">
    <source>
        <dbReference type="RuleBase" id="RU000544"/>
    </source>
</evidence>
<keyword evidence="4 10" id="KW-0808">Transferase</keyword>
<comment type="similarity">
    <text evidence="1 11">Belongs to the thymidine kinase family.</text>
</comment>
<dbReference type="Gene3D" id="3.40.50.300">
    <property type="entry name" value="P-loop containing nucleotide triphosphate hydrolases"/>
    <property type="match status" value="1"/>
</dbReference>
<evidence type="ECO:0000313" key="12">
    <source>
        <dbReference type="EMBL" id="TCL43190.1"/>
    </source>
</evidence>
<keyword evidence="7 10" id="KW-0067">ATP-binding</keyword>
<name>A0A9X8UJS9_9FIRM</name>
<evidence type="ECO:0000313" key="13">
    <source>
        <dbReference type="Proteomes" id="UP000294682"/>
    </source>
</evidence>
<dbReference type="GO" id="GO:0046104">
    <property type="term" value="P:thymidine metabolic process"/>
    <property type="evidence" value="ECO:0007669"/>
    <property type="project" value="TreeGrafter"/>
</dbReference>
<keyword evidence="6 10" id="KW-0418">Kinase</keyword>
<evidence type="ECO:0000256" key="11">
    <source>
        <dbReference type="RuleBase" id="RU004165"/>
    </source>
</evidence>
<dbReference type="PANTHER" id="PTHR11441:SF0">
    <property type="entry name" value="THYMIDINE KINASE, CYTOSOLIC"/>
    <property type="match status" value="1"/>
</dbReference>
<dbReference type="GO" id="GO:0005524">
    <property type="term" value="F:ATP binding"/>
    <property type="evidence" value="ECO:0007669"/>
    <property type="project" value="UniProtKB-KW"/>
</dbReference>
<evidence type="ECO:0000256" key="8">
    <source>
        <dbReference type="PIRSR" id="PIRSR035805-1"/>
    </source>
</evidence>
<dbReference type="PANTHER" id="PTHR11441">
    <property type="entry name" value="THYMIDINE KINASE"/>
    <property type="match status" value="1"/>
</dbReference>
<dbReference type="GO" id="GO:0071897">
    <property type="term" value="P:DNA biosynthetic process"/>
    <property type="evidence" value="ECO:0007669"/>
    <property type="project" value="UniProtKB-KW"/>
</dbReference>